<keyword evidence="7" id="KW-0732">Signal</keyword>
<evidence type="ECO:0000256" key="2">
    <source>
        <dbReference type="ARBA" id="ARBA00022692"/>
    </source>
</evidence>
<dbReference type="GeneID" id="20251811"/>
<dbReference type="InterPro" id="IPR042512">
    <property type="entry name" value="TLCD5"/>
</dbReference>
<evidence type="ECO:0000259" key="8">
    <source>
        <dbReference type="PROSITE" id="PS50922"/>
    </source>
</evidence>
<feature type="non-terminal residue" evidence="9">
    <location>
        <position position="1"/>
    </location>
</feature>
<dbReference type="GO" id="GO:0016020">
    <property type="term" value="C:membrane"/>
    <property type="evidence" value="ECO:0007669"/>
    <property type="project" value="UniProtKB-SubCell"/>
</dbReference>
<keyword evidence="4 5" id="KW-0472">Membrane</keyword>
<protein>
    <recommendedName>
        <fullName evidence="8">TLC domain-containing protein</fullName>
    </recommendedName>
</protein>
<dbReference type="PANTHER" id="PTHR31898">
    <property type="entry name" value="TRANSMEMBRANE PROTEIN 136"/>
    <property type="match status" value="1"/>
</dbReference>
<dbReference type="STRING" id="225164.V4A7U8"/>
<evidence type="ECO:0000313" key="10">
    <source>
        <dbReference type="Proteomes" id="UP000030746"/>
    </source>
</evidence>
<feature type="non-terminal residue" evidence="9">
    <location>
        <position position="206"/>
    </location>
</feature>
<dbReference type="PROSITE" id="PS50922">
    <property type="entry name" value="TLC"/>
    <property type="match status" value="1"/>
</dbReference>
<dbReference type="Pfam" id="PF03798">
    <property type="entry name" value="TRAM_LAG1_CLN8"/>
    <property type="match status" value="1"/>
</dbReference>
<feature type="transmembrane region" description="Helical" evidence="6">
    <location>
        <begin position="147"/>
        <end position="173"/>
    </location>
</feature>
<feature type="chain" id="PRO_5004716647" description="TLC domain-containing protein" evidence="7">
    <location>
        <begin position="21"/>
        <end position="206"/>
    </location>
</feature>
<dbReference type="CTD" id="20251811"/>
<name>V4A7U8_LOTGI</name>
<keyword evidence="10" id="KW-1185">Reference proteome</keyword>
<dbReference type="InterPro" id="IPR006634">
    <property type="entry name" value="TLC-dom"/>
</dbReference>
<sequence length="206" mass="23365">LIGWLSLYFLLFKLFPTSQYSEWNCRIVTVIHAIGISLIAGYSSFIEGPWPLTDAGGRNTPLQITTATVCLAYFIFDFSWCLKYGTEGYTMLLHHLMSITGLTVSLLTGQYGTELVATICGGELTNPLLQLRWFLRQTGYKDTKIALVVDAMFVFSFGFMRLVIGSILLYCYFTQPTDYLGRFGAICIYIMGVIFWINIIQYAIRK</sequence>
<dbReference type="KEGG" id="lgi:LOTGIDRAFT_67180"/>
<evidence type="ECO:0000256" key="6">
    <source>
        <dbReference type="SAM" id="Phobius"/>
    </source>
</evidence>
<dbReference type="SMART" id="SM00724">
    <property type="entry name" value="TLC"/>
    <property type="match status" value="1"/>
</dbReference>
<evidence type="ECO:0000256" key="1">
    <source>
        <dbReference type="ARBA" id="ARBA00004141"/>
    </source>
</evidence>
<dbReference type="EMBL" id="KB200869">
    <property type="protein sequence ID" value="ESP00039.1"/>
    <property type="molecule type" value="Genomic_DNA"/>
</dbReference>
<organism evidence="9 10">
    <name type="scientific">Lottia gigantea</name>
    <name type="common">Giant owl limpet</name>
    <dbReference type="NCBI Taxonomy" id="225164"/>
    <lineage>
        <taxon>Eukaryota</taxon>
        <taxon>Metazoa</taxon>
        <taxon>Spiralia</taxon>
        <taxon>Lophotrochozoa</taxon>
        <taxon>Mollusca</taxon>
        <taxon>Gastropoda</taxon>
        <taxon>Patellogastropoda</taxon>
        <taxon>Lottioidea</taxon>
        <taxon>Lottiidae</taxon>
        <taxon>Lottia</taxon>
    </lineage>
</organism>
<feature type="transmembrane region" description="Helical" evidence="6">
    <location>
        <begin position="179"/>
        <end position="200"/>
    </location>
</feature>
<comment type="subcellular location">
    <subcellularLocation>
        <location evidence="1">Membrane</location>
        <topology evidence="1">Multi-pass membrane protein</topology>
    </subcellularLocation>
</comment>
<dbReference type="Proteomes" id="UP000030746">
    <property type="component" value="Unassembled WGS sequence"/>
</dbReference>
<dbReference type="AlphaFoldDB" id="V4A7U8"/>
<dbReference type="RefSeq" id="XP_009049230.1">
    <property type="nucleotide sequence ID" value="XM_009050982.1"/>
</dbReference>
<evidence type="ECO:0000256" key="7">
    <source>
        <dbReference type="SAM" id="SignalP"/>
    </source>
</evidence>
<feature type="signal peptide" evidence="7">
    <location>
        <begin position="1"/>
        <end position="20"/>
    </location>
</feature>
<evidence type="ECO:0000313" key="9">
    <source>
        <dbReference type="EMBL" id="ESP00039.1"/>
    </source>
</evidence>
<keyword evidence="2 5" id="KW-0812">Transmembrane</keyword>
<feature type="domain" description="TLC" evidence="8">
    <location>
        <begin position="18"/>
        <end position="206"/>
    </location>
</feature>
<evidence type="ECO:0000256" key="3">
    <source>
        <dbReference type="ARBA" id="ARBA00022989"/>
    </source>
</evidence>
<dbReference type="PANTHER" id="PTHR31898:SF1">
    <property type="entry name" value="TLC DOMAIN-CONTAINING PROTEIN 5"/>
    <property type="match status" value="1"/>
</dbReference>
<dbReference type="HOGENOM" id="CLU_083447_0_0_1"/>
<dbReference type="OMA" id="YEACEWT"/>
<accession>V4A7U8</accession>
<feature type="transmembrane region" description="Helical" evidence="6">
    <location>
        <begin position="23"/>
        <end position="42"/>
    </location>
</feature>
<evidence type="ECO:0000256" key="4">
    <source>
        <dbReference type="ARBA" id="ARBA00023136"/>
    </source>
</evidence>
<gene>
    <name evidence="9" type="ORF">LOTGIDRAFT_67180</name>
</gene>
<feature type="transmembrane region" description="Helical" evidence="6">
    <location>
        <begin position="62"/>
        <end position="82"/>
    </location>
</feature>
<proteinExistence type="predicted"/>
<keyword evidence="3 6" id="KW-1133">Transmembrane helix</keyword>
<evidence type="ECO:0000256" key="5">
    <source>
        <dbReference type="PROSITE-ProRule" id="PRU00205"/>
    </source>
</evidence>
<dbReference type="OrthoDB" id="506011at2759"/>
<reference evidence="9 10" key="1">
    <citation type="journal article" date="2013" name="Nature">
        <title>Insights into bilaterian evolution from three spiralian genomes.</title>
        <authorList>
            <person name="Simakov O."/>
            <person name="Marletaz F."/>
            <person name="Cho S.J."/>
            <person name="Edsinger-Gonzales E."/>
            <person name="Havlak P."/>
            <person name="Hellsten U."/>
            <person name="Kuo D.H."/>
            <person name="Larsson T."/>
            <person name="Lv J."/>
            <person name="Arendt D."/>
            <person name="Savage R."/>
            <person name="Osoegawa K."/>
            <person name="de Jong P."/>
            <person name="Grimwood J."/>
            <person name="Chapman J.A."/>
            <person name="Shapiro H."/>
            <person name="Aerts A."/>
            <person name="Otillar R.P."/>
            <person name="Terry A.Y."/>
            <person name="Boore J.L."/>
            <person name="Grigoriev I.V."/>
            <person name="Lindberg D.R."/>
            <person name="Seaver E.C."/>
            <person name="Weisblat D.A."/>
            <person name="Putnam N.H."/>
            <person name="Rokhsar D.S."/>
        </authorList>
    </citation>
    <scope>NUCLEOTIDE SEQUENCE [LARGE SCALE GENOMIC DNA]</scope>
</reference>